<keyword evidence="9" id="KW-1185">Reference proteome</keyword>
<gene>
    <name evidence="8" type="ORF">ACFOGJ_01255</name>
</gene>
<dbReference type="InterPro" id="IPR003594">
    <property type="entry name" value="HATPase_dom"/>
</dbReference>
<dbReference type="Pfam" id="PF02518">
    <property type="entry name" value="HATPase_c"/>
    <property type="match status" value="1"/>
</dbReference>
<dbReference type="Pfam" id="PF00072">
    <property type="entry name" value="Response_reg"/>
    <property type="match status" value="1"/>
</dbReference>
<evidence type="ECO:0000256" key="1">
    <source>
        <dbReference type="ARBA" id="ARBA00000085"/>
    </source>
</evidence>
<dbReference type="InterPro" id="IPR001610">
    <property type="entry name" value="PAC"/>
</dbReference>
<organism evidence="8 9">
    <name type="scientific">Marinibaculum pumilum</name>
    <dbReference type="NCBI Taxonomy" id="1766165"/>
    <lineage>
        <taxon>Bacteria</taxon>
        <taxon>Pseudomonadati</taxon>
        <taxon>Pseudomonadota</taxon>
        <taxon>Alphaproteobacteria</taxon>
        <taxon>Rhodospirillales</taxon>
        <taxon>Rhodospirillaceae</taxon>
        <taxon>Marinibaculum</taxon>
    </lineage>
</organism>
<dbReference type="SMART" id="SM00448">
    <property type="entry name" value="REC"/>
    <property type="match status" value="1"/>
</dbReference>
<dbReference type="SUPFAM" id="SSF47384">
    <property type="entry name" value="Homodimeric domain of signal transducing histidine kinase"/>
    <property type="match status" value="1"/>
</dbReference>
<feature type="domain" description="PAC" evidence="7">
    <location>
        <begin position="328"/>
        <end position="380"/>
    </location>
</feature>
<evidence type="ECO:0000259" key="7">
    <source>
        <dbReference type="PROSITE" id="PS50113"/>
    </source>
</evidence>
<feature type="domain" description="PAC" evidence="7">
    <location>
        <begin position="206"/>
        <end position="258"/>
    </location>
</feature>
<dbReference type="InterPro" id="IPR036097">
    <property type="entry name" value="HisK_dim/P_sf"/>
</dbReference>
<name>A0ABV7KU72_9PROT</name>
<dbReference type="InterPro" id="IPR035965">
    <property type="entry name" value="PAS-like_dom_sf"/>
</dbReference>
<comment type="caution">
    <text evidence="8">The sequence shown here is derived from an EMBL/GenBank/DDBJ whole genome shotgun (WGS) entry which is preliminary data.</text>
</comment>
<dbReference type="PROSITE" id="PS50110">
    <property type="entry name" value="RESPONSE_REGULATORY"/>
    <property type="match status" value="1"/>
</dbReference>
<dbReference type="InterPro" id="IPR005467">
    <property type="entry name" value="His_kinase_dom"/>
</dbReference>
<protein>
    <recommendedName>
        <fullName evidence="2">histidine kinase</fullName>
        <ecNumber evidence="2">2.7.13.3</ecNumber>
    </recommendedName>
</protein>
<dbReference type="Pfam" id="PF00512">
    <property type="entry name" value="HisKA"/>
    <property type="match status" value="1"/>
</dbReference>
<dbReference type="PROSITE" id="PS50113">
    <property type="entry name" value="PAC"/>
    <property type="match status" value="2"/>
</dbReference>
<evidence type="ECO:0000313" key="9">
    <source>
        <dbReference type="Proteomes" id="UP001595528"/>
    </source>
</evidence>
<dbReference type="Gene3D" id="2.10.70.100">
    <property type="match status" value="1"/>
</dbReference>
<dbReference type="RefSeq" id="WP_379897572.1">
    <property type="nucleotide sequence ID" value="NZ_JBHRTR010000005.1"/>
</dbReference>
<dbReference type="Gene3D" id="1.10.287.130">
    <property type="match status" value="1"/>
</dbReference>
<evidence type="ECO:0000259" key="5">
    <source>
        <dbReference type="PROSITE" id="PS50109"/>
    </source>
</evidence>
<feature type="domain" description="Response regulatory" evidence="6">
    <location>
        <begin position="637"/>
        <end position="748"/>
    </location>
</feature>
<dbReference type="PANTHER" id="PTHR43065:SF49">
    <property type="entry name" value="HISTIDINE KINASE"/>
    <property type="match status" value="1"/>
</dbReference>
<dbReference type="Pfam" id="PF08447">
    <property type="entry name" value="PAS_3"/>
    <property type="match status" value="2"/>
</dbReference>
<dbReference type="PRINTS" id="PR00344">
    <property type="entry name" value="BCTRLSENSOR"/>
</dbReference>
<evidence type="ECO:0000256" key="3">
    <source>
        <dbReference type="ARBA" id="ARBA00022553"/>
    </source>
</evidence>
<reference evidence="9" key="1">
    <citation type="journal article" date="2019" name="Int. J. Syst. Evol. Microbiol.">
        <title>The Global Catalogue of Microorganisms (GCM) 10K type strain sequencing project: providing services to taxonomists for standard genome sequencing and annotation.</title>
        <authorList>
            <consortium name="The Broad Institute Genomics Platform"/>
            <consortium name="The Broad Institute Genome Sequencing Center for Infectious Disease"/>
            <person name="Wu L."/>
            <person name="Ma J."/>
        </authorList>
    </citation>
    <scope>NUCLEOTIDE SEQUENCE [LARGE SCALE GENOMIC DNA]</scope>
    <source>
        <strain evidence="9">KCTC 42964</strain>
    </source>
</reference>
<dbReference type="InterPro" id="IPR003661">
    <property type="entry name" value="HisK_dim/P_dom"/>
</dbReference>
<dbReference type="SUPFAM" id="SSF52172">
    <property type="entry name" value="CheY-like"/>
    <property type="match status" value="1"/>
</dbReference>
<dbReference type="SMART" id="SM00387">
    <property type="entry name" value="HATPase_c"/>
    <property type="match status" value="1"/>
</dbReference>
<accession>A0ABV7KU72</accession>
<sequence length="755" mass="82070">MPVADLTMMEARRELAWLRAINAIHTAAGDAELRARLTGAVMALTAARQLEIEDEHAVRAAEPSMRPRQGQDIVVPLVDPQGRRHGRLIARSAPGAGFDRDAAAVLGELALAAACTLSRLHPQAATRGEPPLDTLNDLAQRLAQVGGWSVDVARRRAYWTDQKAAIHGLPEGTWLDLDDAVGMFAPEYREMVAESYRRCATAGTPYDLEAELLTPQGERRWVRTIGIAERDAGGQIVRVNGAFQDISRIREAEDRFRFVAKATTDTVWDWNLVTNRFWWGEGGETLFGESSGDGWSDTDAWTQRIHPEDRVRVLESLQYVLNARRDSWRAEYRIRRPDGSYAQIADRGYVFFGADGKPVRMVGGMSDVTETRQLEARVNQAQRLEAIGQLTGGVAHDFNNLLTVILGNAEALIEGAPGEGERRRRLAEMVREAAERGADLTRRLLAVARRQALQPAAIDLGALVQGMEGLLRQAAGDSIVLGVEVAADCWDAMADAPQLEAAILNLVLNARDAMPEGGLLSITARNVELGVEDGIAEDGLAPGGYVMVEVRDDGTGMTEEVAAKAFEPFFTTKDMARGSGLGLSTVYGFARQSGGTARLCSVAGKGTAVRLYLPPADVRAGEEGRGTGEPLQGGTEKILLVEDDEMVRDHVSAQLVRLGYRVIAAADGPEGLRMLQAEPDLDLLFTDIRMPGGMDGTQLAEQARRLRPGLKVLFTSGYVDDAVLQDEIGMLSKPYRRSELARALRDALDGGGHDL</sequence>
<dbReference type="InterPro" id="IPR000700">
    <property type="entry name" value="PAS-assoc_C"/>
</dbReference>
<dbReference type="SMART" id="SM00388">
    <property type="entry name" value="HisKA"/>
    <property type="match status" value="1"/>
</dbReference>
<evidence type="ECO:0000259" key="6">
    <source>
        <dbReference type="PROSITE" id="PS50110"/>
    </source>
</evidence>
<evidence type="ECO:0000256" key="2">
    <source>
        <dbReference type="ARBA" id="ARBA00012438"/>
    </source>
</evidence>
<dbReference type="InterPro" id="IPR001789">
    <property type="entry name" value="Sig_transdc_resp-reg_receiver"/>
</dbReference>
<dbReference type="CDD" id="cd00130">
    <property type="entry name" value="PAS"/>
    <property type="match status" value="2"/>
</dbReference>
<dbReference type="SUPFAM" id="SSF55874">
    <property type="entry name" value="ATPase domain of HSP90 chaperone/DNA topoisomerase II/histidine kinase"/>
    <property type="match status" value="1"/>
</dbReference>
<feature type="modified residue" description="4-aspartylphosphate" evidence="4">
    <location>
        <position position="687"/>
    </location>
</feature>
<dbReference type="EC" id="2.7.13.3" evidence="2"/>
<dbReference type="Proteomes" id="UP001595528">
    <property type="component" value="Unassembled WGS sequence"/>
</dbReference>
<feature type="domain" description="Histidine kinase" evidence="5">
    <location>
        <begin position="393"/>
        <end position="617"/>
    </location>
</feature>
<dbReference type="InterPro" id="IPR000014">
    <property type="entry name" value="PAS"/>
</dbReference>
<evidence type="ECO:0000313" key="8">
    <source>
        <dbReference type="EMBL" id="MFC3225837.1"/>
    </source>
</evidence>
<dbReference type="SUPFAM" id="SSF55785">
    <property type="entry name" value="PYP-like sensor domain (PAS domain)"/>
    <property type="match status" value="2"/>
</dbReference>
<dbReference type="PANTHER" id="PTHR43065">
    <property type="entry name" value="SENSOR HISTIDINE KINASE"/>
    <property type="match status" value="1"/>
</dbReference>
<dbReference type="Gene3D" id="3.40.50.2300">
    <property type="match status" value="1"/>
</dbReference>
<dbReference type="InterPro" id="IPR011006">
    <property type="entry name" value="CheY-like_superfamily"/>
</dbReference>
<dbReference type="InterPro" id="IPR004358">
    <property type="entry name" value="Sig_transdc_His_kin-like_C"/>
</dbReference>
<dbReference type="Gene3D" id="3.30.565.10">
    <property type="entry name" value="Histidine kinase-like ATPase, C-terminal domain"/>
    <property type="match status" value="1"/>
</dbReference>
<keyword evidence="3 4" id="KW-0597">Phosphoprotein</keyword>
<dbReference type="CDD" id="cd00082">
    <property type="entry name" value="HisKA"/>
    <property type="match status" value="1"/>
</dbReference>
<dbReference type="PROSITE" id="PS50109">
    <property type="entry name" value="HIS_KIN"/>
    <property type="match status" value="1"/>
</dbReference>
<comment type="catalytic activity">
    <reaction evidence="1">
        <text>ATP + protein L-histidine = ADP + protein N-phospho-L-histidine.</text>
        <dbReference type="EC" id="2.7.13.3"/>
    </reaction>
</comment>
<proteinExistence type="predicted"/>
<dbReference type="EMBL" id="JBHRTR010000005">
    <property type="protein sequence ID" value="MFC3225837.1"/>
    <property type="molecule type" value="Genomic_DNA"/>
</dbReference>
<dbReference type="SMART" id="SM00086">
    <property type="entry name" value="PAC"/>
    <property type="match status" value="2"/>
</dbReference>
<dbReference type="InterPro" id="IPR013655">
    <property type="entry name" value="PAS_fold_3"/>
</dbReference>
<dbReference type="InterPro" id="IPR036890">
    <property type="entry name" value="HATPase_C_sf"/>
</dbReference>
<evidence type="ECO:0000256" key="4">
    <source>
        <dbReference type="PROSITE-ProRule" id="PRU00169"/>
    </source>
</evidence>
<dbReference type="Gene3D" id="3.30.450.20">
    <property type="entry name" value="PAS domain"/>
    <property type="match status" value="2"/>
</dbReference>